<evidence type="ECO:0000313" key="3">
    <source>
        <dbReference type="Proteomes" id="UP001197236"/>
    </source>
</evidence>
<protein>
    <submittedName>
        <fullName evidence="2">Uncharacterized protein</fullName>
    </submittedName>
</protein>
<reference evidence="2 3" key="1">
    <citation type="submission" date="2021-07" db="EMBL/GenBank/DDBJ databases">
        <title>A novel phosphonate cluster across the Pantoea species complex is important for pathogenicity in onion.</title>
        <authorList>
            <person name="Zhao M."/>
            <person name="Stice S."/>
            <person name="Shin G.Y."/>
            <person name="Coutinho T."/>
            <person name="Gitaitis R."/>
            <person name="Kvitko B."/>
            <person name="Dutta B."/>
        </authorList>
    </citation>
    <scope>NUCLEOTIDE SEQUENCE [LARGE SCALE GENOMIC DNA]</scope>
    <source>
        <strain evidence="2 3">BD 382</strain>
    </source>
</reference>
<gene>
    <name evidence="2" type="ORF">KYI95_19575</name>
</gene>
<evidence type="ECO:0000256" key="1">
    <source>
        <dbReference type="SAM" id="MobiDB-lite"/>
    </source>
</evidence>
<sequence length="45" mass="4951">MQPLTEEQIMPSLSSPLEWGEENEDGHVSVTGPDWIINNVGHYGG</sequence>
<evidence type="ECO:0000313" key="2">
    <source>
        <dbReference type="EMBL" id="MBW1259377.1"/>
    </source>
</evidence>
<feature type="region of interest" description="Disordered" evidence="1">
    <location>
        <begin position="1"/>
        <end position="33"/>
    </location>
</feature>
<accession>A0ABS6VJ67</accession>
<name>A0ABS6VJ67_9GAMM</name>
<proteinExistence type="predicted"/>
<organism evidence="2 3">
    <name type="scientific">Pantoea allii</name>
    <dbReference type="NCBI Taxonomy" id="574096"/>
    <lineage>
        <taxon>Bacteria</taxon>
        <taxon>Pseudomonadati</taxon>
        <taxon>Pseudomonadota</taxon>
        <taxon>Gammaproteobacteria</taxon>
        <taxon>Enterobacterales</taxon>
        <taxon>Erwiniaceae</taxon>
        <taxon>Pantoea</taxon>
    </lineage>
</organism>
<dbReference type="EMBL" id="JAHVXZ010000016">
    <property type="protein sequence ID" value="MBW1259377.1"/>
    <property type="molecule type" value="Genomic_DNA"/>
</dbReference>
<dbReference type="Proteomes" id="UP001197236">
    <property type="component" value="Unassembled WGS sequence"/>
</dbReference>
<keyword evidence="3" id="KW-1185">Reference proteome</keyword>
<comment type="caution">
    <text evidence="2">The sequence shown here is derived from an EMBL/GenBank/DDBJ whole genome shotgun (WGS) entry which is preliminary data.</text>
</comment>